<organism evidence="9 10">
    <name type="scientific">Meloidogyne graminicola</name>
    <dbReference type="NCBI Taxonomy" id="189291"/>
    <lineage>
        <taxon>Eukaryota</taxon>
        <taxon>Metazoa</taxon>
        <taxon>Ecdysozoa</taxon>
        <taxon>Nematoda</taxon>
        <taxon>Chromadorea</taxon>
        <taxon>Rhabditida</taxon>
        <taxon>Tylenchina</taxon>
        <taxon>Tylenchomorpha</taxon>
        <taxon>Tylenchoidea</taxon>
        <taxon>Meloidogynidae</taxon>
        <taxon>Meloidogyninae</taxon>
        <taxon>Meloidogyne</taxon>
    </lineage>
</organism>
<evidence type="ECO:0000256" key="1">
    <source>
        <dbReference type="ARBA" id="ARBA00004127"/>
    </source>
</evidence>
<proteinExistence type="inferred from homology"/>
<evidence type="ECO:0000256" key="7">
    <source>
        <dbReference type="ARBA" id="ARBA00023136"/>
    </source>
</evidence>
<evidence type="ECO:0000256" key="8">
    <source>
        <dbReference type="RuleBase" id="RU365066"/>
    </source>
</evidence>
<dbReference type="GO" id="GO:0016788">
    <property type="term" value="F:hydrolase activity, acting on ester bonds"/>
    <property type="evidence" value="ECO:0007669"/>
    <property type="project" value="TreeGrafter"/>
</dbReference>
<evidence type="ECO:0000256" key="3">
    <source>
        <dbReference type="ARBA" id="ARBA00022502"/>
    </source>
</evidence>
<feature type="transmembrane region" description="Helical" evidence="8">
    <location>
        <begin position="231"/>
        <end position="255"/>
    </location>
</feature>
<reference evidence="9" key="1">
    <citation type="journal article" date="2020" name="Ecol. Evol.">
        <title>Genome structure and content of the rice root-knot nematode (Meloidogyne graminicola).</title>
        <authorList>
            <person name="Phan N.T."/>
            <person name="Danchin E.G.J."/>
            <person name="Klopp C."/>
            <person name="Perfus-Barbeoch L."/>
            <person name="Kozlowski D.K."/>
            <person name="Koutsovoulos G.D."/>
            <person name="Lopez-Roques C."/>
            <person name="Bouchez O."/>
            <person name="Zahm M."/>
            <person name="Besnard G."/>
            <person name="Bellafiore S."/>
        </authorList>
    </citation>
    <scope>NUCLEOTIDE SEQUENCE</scope>
    <source>
        <strain evidence="9">VN-18</strain>
    </source>
</reference>
<dbReference type="AlphaFoldDB" id="A0A8S9ZZZ3"/>
<evidence type="ECO:0000256" key="6">
    <source>
        <dbReference type="ARBA" id="ARBA00022989"/>
    </source>
</evidence>
<evidence type="ECO:0000313" key="9">
    <source>
        <dbReference type="EMBL" id="KAF7638596.1"/>
    </source>
</evidence>
<name>A0A8S9ZZZ3_9BILA</name>
<evidence type="ECO:0000313" key="10">
    <source>
        <dbReference type="Proteomes" id="UP000605970"/>
    </source>
</evidence>
<gene>
    <name evidence="9" type="ORF">Mgra_00001974</name>
</gene>
<dbReference type="Proteomes" id="UP000605970">
    <property type="component" value="Unassembled WGS sequence"/>
</dbReference>
<keyword evidence="7 8" id="KW-0472">Membrane</keyword>
<feature type="transmembrane region" description="Helical" evidence="8">
    <location>
        <begin position="98"/>
        <end position="120"/>
    </location>
</feature>
<feature type="transmembrane region" description="Helical" evidence="8">
    <location>
        <begin position="267"/>
        <end position="285"/>
    </location>
</feature>
<evidence type="ECO:0000256" key="4">
    <source>
        <dbReference type="ARBA" id="ARBA00022692"/>
    </source>
</evidence>
<keyword evidence="3 8" id="KW-0337">GPI-anchor biosynthesis</keyword>
<keyword evidence="4 8" id="KW-0812">Transmembrane</keyword>
<accession>A0A8S9ZZZ3</accession>
<keyword evidence="10" id="KW-1185">Reference proteome</keyword>
<comment type="similarity">
    <text evidence="2 8">Belongs to the PGAP3 family.</text>
</comment>
<dbReference type="PANTHER" id="PTHR13148">
    <property type="entry name" value="PER1-RELATED"/>
    <property type="match status" value="1"/>
</dbReference>
<evidence type="ECO:0000256" key="5">
    <source>
        <dbReference type="ARBA" id="ARBA00022729"/>
    </source>
</evidence>
<dbReference type="GO" id="GO:0006506">
    <property type="term" value="P:GPI anchor biosynthetic process"/>
    <property type="evidence" value="ECO:0007669"/>
    <property type="project" value="UniProtKB-KW"/>
</dbReference>
<feature type="signal peptide" evidence="8">
    <location>
        <begin position="1"/>
        <end position="20"/>
    </location>
</feature>
<feature type="transmembrane region" description="Helical" evidence="8">
    <location>
        <begin position="173"/>
        <end position="195"/>
    </location>
</feature>
<feature type="transmembrane region" description="Helical" evidence="8">
    <location>
        <begin position="207"/>
        <end position="225"/>
    </location>
</feature>
<comment type="function">
    <text evidence="8">Involved in the lipid remodeling steps of GPI-anchor maturation.</text>
</comment>
<feature type="chain" id="PRO_5035966685" description="Post-GPI attachment to proteins factor 3" evidence="8">
    <location>
        <begin position="21"/>
        <end position="335"/>
    </location>
</feature>
<feature type="transmembrane region" description="Helical" evidence="8">
    <location>
        <begin position="140"/>
        <end position="158"/>
    </location>
</feature>
<evidence type="ECO:0000256" key="2">
    <source>
        <dbReference type="ARBA" id="ARBA00006387"/>
    </source>
</evidence>
<dbReference type="Pfam" id="PF04080">
    <property type="entry name" value="Per1"/>
    <property type="match status" value="1"/>
</dbReference>
<sequence length="335" mass="40390">MFIFLNIFIIIIFYLPKINSSNGDSSHYFTNCLTKCKDIYDCPKFKTFQFTWWYREQCFRCRQICIWNTVEYFKYYRKPIPKFNGKWPFIPITIKIGYIHLAIQEPASMFFSLFNAISFWKMINKIKYRIQNSWNNRNKWLIFGKIGLITWIASILFHSCDHWITETFDYCSAFALILYTFYISICFSLPLINSLYFKYLERITQNIFGIGIFSFYLIYLKIIYSKPIFDYSFHIKCCTLIGALTGIIFIFWIFFECLKGRKRISMLILISTLIICFISIAFDVFLDFPPIFWIFDAHSFFHLFSIPIPLLLSEFLYQEAKLNYKNLKIKKYKNL</sequence>
<dbReference type="PANTHER" id="PTHR13148:SF0">
    <property type="entry name" value="POST-GPI ATTACHMENT TO PROTEINS FACTOR 3"/>
    <property type="match status" value="1"/>
</dbReference>
<dbReference type="OrthoDB" id="419770at2759"/>
<keyword evidence="8" id="KW-0333">Golgi apparatus</keyword>
<feature type="transmembrane region" description="Helical" evidence="8">
    <location>
        <begin position="291"/>
        <end position="312"/>
    </location>
</feature>
<dbReference type="EMBL" id="JABEBT010000011">
    <property type="protein sequence ID" value="KAF7638596.1"/>
    <property type="molecule type" value="Genomic_DNA"/>
</dbReference>
<comment type="caution">
    <text evidence="9">The sequence shown here is derived from an EMBL/GenBank/DDBJ whole genome shotgun (WGS) entry which is preliminary data.</text>
</comment>
<keyword evidence="6 8" id="KW-1133">Transmembrane helix</keyword>
<comment type="subcellular location">
    <subcellularLocation>
        <location evidence="1">Endomembrane system</location>
        <topology evidence="1">Multi-pass membrane protein</topology>
    </subcellularLocation>
    <subcellularLocation>
        <location evidence="8">Golgi apparatus membrane</location>
        <topology evidence="8">Multi-pass membrane protein</topology>
    </subcellularLocation>
</comment>
<dbReference type="GO" id="GO:0000139">
    <property type="term" value="C:Golgi membrane"/>
    <property type="evidence" value="ECO:0007669"/>
    <property type="project" value="UniProtKB-SubCell"/>
</dbReference>
<keyword evidence="5 8" id="KW-0732">Signal</keyword>
<protein>
    <recommendedName>
        <fullName evidence="8">Post-GPI attachment to proteins factor 3</fullName>
    </recommendedName>
</protein>
<dbReference type="InterPro" id="IPR007217">
    <property type="entry name" value="Per1-like"/>
</dbReference>
<dbReference type="GO" id="GO:0005789">
    <property type="term" value="C:endoplasmic reticulum membrane"/>
    <property type="evidence" value="ECO:0007669"/>
    <property type="project" value="TreeGrafter"/>
</dbReference>